<dbReference type="Pfam" id="PF14353">
    <property type="entry name" value="CpXC"/>
    <property type="match status" value="1"/>
</dbReference>
<dbReference type="OrthoDB" id="9784124at2"/>
<dbReference type="STRING" id="592010.GCWU000182_000936"/>
<evidence type="ECO:0000313" key="2">
    <source>
        <dbReference type="EMBL" id="ESK65661.1"/>
    </source>
</evidence>
<name>W1Q3F5_ABIDE</name>
<dbReference type="InterPro" id="IPR025682">
    <property type="entry name" value="CpXC_dom"/>
</dbReference>
<protein>
    <recommendedName>
        <fullName evidence="1">CpXC domain-containing protein</fullName>
    </recommendedName>
</protein>
<dbReference type="HOGENOM" id="CLU_109345_1_0_9"/>
<organism evidence="2 3">
    <name type="scientific">Abiotrophia defectiva ATCC 49176</name>
    <dbReference type="NCBI Taxonomy" id="592010"/>
    <lineage>
        <taxon>Bacteria</taxon>
        <taxon>Bacillati</taxon>
        <taxon>Bacillota</taxon>
        <taxon>Bacilli</taxon>
        <taxon>Lactobacillales</taxon>
        <taxon>Aerococcaceae</taxon>
        <taxon>Abiotrophia</taxon>
    </lineage>
</organism>
<comment type="caution">
    <text evidence="2">The sequence shown here is derived from an EMBL/GenBank/DDBJ whole genome shotgun (WGS) entry which is preliminary data.</text>
</comment>
<dbReference type="GeneID" id="84817483"/>
<evidence type="ECO:0000313" key="3">
    <source>
        <dbReference type="Proteomes" id="UP000019050"/>
    </source>
</evidence>
<dbReference type="eggNOG" id="ENOG5032TQR">
    <property type="taxonomic scope" value="Bacteria"/>
</dbReference>
<accession>W1Q3F5</accession>
<reference evidence="2" key="1">
    <citation type="submission" date="2013-06" db="EMBL/GenBank/DDBJ databases">
        <authorList>
            <person name="Weinstock G."/>
            <person name="Sodergren E."/>
            <person name="Clifton S."/>
            <person name="Fulton L."/>
            <person name="Fulton B."/>
            <person name="Courtney L."/>
            <person name="Fronick C."/>
            <person name="Harrison M."/>
            <person name="Strong C."/>
            <person name="Farmer C."/>
            <person name="Delahaunty K."/>
            <person name="Markovic C."/>
            <person name="Hall O."/>
            <person name="Minx P."/>
            <person name="Tomlinson C."/>
            <person name="Mitreva M."/>
            <person name="Nelson J."/>
            <person name="Hou S."/>
            <person name="Wollam A."/>
            <person name="Pepin K.H."/>
            <person name="Johnson M."/>
            <person name="Bhonagiri V."/>
            <person name="Nash W.E."/>
            <person name="Warren W."/>
            <person name="Chinwalla A."/>
            <person name="Mardis E.R."/>
            <person name="Wilson R.K."/>
        </authorList>
    </citation>
    <scope>NUCLEOTIDE SEQUENCE [LARGE SCALE GENOMIC DNA]</scope>
    <source>
        <strain evidence="2">ATCC 49176</strain>
    </source>
</reference>
<dbReference type="Proteomes" id="UP000019050">
    <property type="component" value="Unassembled WGS sequence"/>
</dbReference>
<evidence type="ECO:0000259" key="1">
    <source>
        <dbReference type="Pfam" id="PF14353"/>
    </source>
</evidence>
<dbReference type="RefSeq" id="WP_023391584.1">
    <property type="nucleotide sequence ID" value="NZ_KI535340.1"/>
</dbReference>
<gene>
    <name evidence="2" type="ORF">GCWU000182_000936</name>
</gene>
<proteinExistence type="predicted"/>
<keyword evidence="3" id="KW-1185">Reference proteome</keyword>
<sequence length="218" mass="25101">MSQYDVKQVACHQCQAPIDVKVYETIDVTDQSPEREAILSGEFFKVKCPECGYEGMADYGFLYQDLQKGLVLFYEPDPSFFEEDVQVLKDTFTPEQMAVTTIRIVHGLPNLWEKIQIHEAGLDDRIVELQKYLVFAGFHQQMPDQPIKHILYQVAKEGKAQFLLGDDHELVATVAFDQGQYDLTKDSFAQELARYGGGFFINQQWAEWLMAQLEQDQD</sequence>
<dbReference type="EMBL" id="ACIN03000006">
    <property type="protein sequence ID" value="ESK65661.1"/>
    <property type="molecule type" value="Genomic_DNA"/>
</dbReference>
<dbReference type="AlphaFoldDB" id="W1Q3F5"/>
<feature type="domain" description="CpXC" evidence="1">
    <location>
        <begin position="9"/>
        <end position="131"/>
    </location>
</feature>